<gene>
    <name evidence="1" type="ORF">LXD69_16880</name>
</gene>
<reference evidence="1" key="1">
    <citation type="submission" date="2021-12" db="EMBL/GenBank/DDBJ databases">
        <authorList>
            <person name="Cha I.-T."/>
            <person name="Lee K.-E."/>
            <person name="Park S.-J."/>
        </authorList>
    </citation>
    <scope>NUCLEOTIDE SEQUENCE</scope>
    <source>
        <strain evidence="1">YSM-43</strain>
    </source>
</reference>
<name>A0ABY4HM98_9FLAO</name>
<accession>A0ABY4HM98</accession>
<dbReference type="Proteomes" id="UP000830454">
    <property type="component" value="Chromosome"/>
</dbReference>
<reference evidence="1" key="2">
    <citation type="submission" date="2022-04" db="EMBL/GenBank/DDBJ databases">
        <title>Complete Genome Sequence of Flavobacterium sediminilitoris YSM-43, Isolated from a Tidal Sediment.</title>
        <authorList>
            <person name="Lee P.A."/>
        </authorList>
    </citation>
    <scope>NUCLEOTIDE SEQUENCE</scope>
    <source>
        <strain evidence="1">YSM-43</strain>
    </source>
</reference>
<proteinExistence type="predicted"/>
<evidence type="ECO:0000313" key="1">
    <source>
        <dbReference type="EMBL" id="UOX33695.1"/>
    </source>
</evidence>
<keyword evidence="2" id="KW-1185">Reference proteome</keyword>
<protein>
    <submittedName>
        <fullName evidence="1">ERF4 family protein</fullName>
    </submittedName>
</protein>
<evidence type="ECO:0000313" key="2">
    <source>
        <dbReference type="Proteomes" id="UP000830454"/>
    </source>
</evidence>
<dbReference type="EMBL" id="CP090145">
    <property type="protein sequence ID" value="UOX33695.1"/>
    <property type="molecule type" value="Genomic_DNA"/>
</dbReference>
<sequence length="107" mass="12699">MFYYFTPAIEHDFMFNQMIPVFQNILSEIITDLLSAQDIVDTNNYPITDTNGIVIENFNFMNFYKYLAYEGLHNSQSYMNNINNNPIELRKHIKYNDYAKDSSQDCQ</sequence>
<dbReference type="RefSeq" id="WP_246916229.1">
    <property type="nucleotide sequence ID" value="NZ_CP090145.1"/>
</dbReference>
<organism evidence="1 2">
    <name type="scientific">Flavobacterium sediminilitoris</name>
    <dbReference type="NCBI Taxonomy" id="2024526"/>
    <lineage>
        <taxon>Bacteria</taxon>
        <taxon>Pseudomonadati</taxon>
        <taxon>Bacteroidota</taxon>
        <taxon>Flavobacteriia</taxon>
        <taxon>Flavobacteriales</taxon>
        <taxon>Flavobacteriaceae</taxon>
        <taxon>Flavobacterium</taxon>
    </lineage>
</organism>